<dbReference type="RefSeq" id="WP_095987539.1">
    <property type="nucleotide sequence ID" value="NZ_CP022098.1"/>
</dbReference>
<dbReference type="Gene3D" id="2.60.40.3440">
    <property type="match status" value="1"/>
</dbReference>
<evidence type="ECO:0000256" key="1">
    <source>
        <dbReference type="ARBA" id="ARBA00004370"/>
    </source>
</evidence>
<dbReference type="PROSITE" id="PS50825">
    <property type="entry name" value="HYR"/>
    <property type="match status" value="2"/>
</dbReference>
<evidence type="ECO:0000256" key="4">
    <source>
        <dbReference type="ARBA" id="ARBA00022737"/>
    </source>
</evidence>
<sequence>MLLPRDVWSRVLVLVGSALLVSCAKEAPSPANDDAVASITAPLAAAPGWSSAAPMARPSSQHAAVLLGSGKLLIINGTDSSGPISSAELYDPATDTWTSAGAPGFQGNITQAVLLPNGKVLVLTESSRTGHLHDPATGTWTDTGDLSDDRALPSVTLLESGRVLVAGGSNRAGVQLTSADLYDPVTNTFTPTGAMTLSRGSHSATRLQDGRVLAVSGYGQGGEVPGADLYDPATGTWSAVAPPLVPRYFFTSTLLPDGRVLITGGSDASGIVLSDAELYDPGSNTWTATSSMALTRSRHAATLLPDGKVLVTGAGIGQTPLSELYDPATGQWSPGDTMADGRAGHTATLLPSGKVLVVGGYDAAGAATLASTELYDPGVNRWTPAGALGGARVDPLVALLPSGRVLVAGGRNSGGASLASAQLYDRAANTWTFAASLSLPRERATATLLRSGSVLVVGGLSGGSSVGSTERYDAATNAWSPTAPLASARHFHTATLLTDGRVLVVGGQRDATVLGTAELYDPTADAWTPVASLTTVRSAHAAALLPDGRVLVAGGRNGAGAALATAEVYDPASNTWTPTAGLAQGREGLTLTLLPSGQVLAAGGLTGATGLSSTELYDASTNTWVAGPALSQAHGYHTATLAPSGKVLVAGGLSAPGTPSTSADVYDPAHHDWTSVSAPASSGGLVAAALPSGEVLLAGGSAATGAELYEDTGAQPAWRPVVSQPDVLFPTCPSVLQGQGFRGISGASSGNFGASPTDFPLVRLRGAEGGRLWTLPATDMSATSATVTVPADLPPGTYALSVFANAIPGGRMVTVLPNTAPTAQPQTVSTTRGTPVAITLVGTDPDVGQTLSWTLVTPPQHGTLSGTPPSLTYTPEPGYEGPDSFSFRVRDCGQDSNVATVDIDVTNPPPTITCPADTASEAVGPDGAPGNWPPATATDEGADPTITYSPPRESTFPLGSTTVTATATDDSGGTASCSFQFTVQDTTPPSVTCPEDIQVRSDDASGTSVTFTLPAATDAVSSTTVTSSPASGSVFRHGATRVTVTATDAAGNSAQCSFQVTVQATVVSIAGGGCQSTGSGTASSLALLLLGLASRSRRRRSTPMSFPSRPRARGRVLVALLAALLAPAVHAQSAGPILPMDLERLRFNPAATDSLLVDTGHVLPEGSYRLLLMAGYERGILLLRGSDGVERPIIDYRVAGWLAGAWSPIERLELSARLPIIIAQGGSGAESLVGVTAPTSFGLGTPELGARYALLRREDGAPVFLGLGLDIGLPGGTASAFGRQNGWAGFQFAPRVAVGREVGPLSLGASAGVRIRSTEVEPGRNFGSELEQGLVVATRGEGLRAEIALEAAESLVAPDVALELLGGLRLPVGHGFEAFALAGHGFTDIPGTPSFRVAAGIAWAPPYVPPAREDVCKEGRTHTPEQCPELDDDGDSVANAQDRCPLEAGAVDNGGCPDGDSDGDGVVDRQDRCPSEPGLPRYQGCPAPDADGDGIADDEDACPHEAGVETNRGCPVQEEKPTEAPPPEPPPERAPPREEPPPPEQAAPPTDHHVLFPVGESSLQEEEKRQLDAIADYLKAHPELSVRVEGHTDATGPEELNVTLSQQRADMVREYLIQRGIAGSRLTAKGYGSSRPVAENSTPEGQRANRRVEFITEKR</sequence>
<keyword evidence="3" id="KW-0732">Signal</keyword>
<dbReference type="Pfam" id="PF24681">
    <property type="entry name" value="Kelch_KLHDC2_KLHL20_DRC7"/>
    <property type="match status" value="1"/>
</dbReference>
<feature type="region of interest" description="Disordered" evidence="7">
    <location>
        <begin position="1419"/>
        <end position="1567"/>
    </location>
</feature>
<dbReference type="InterPro" id="IPR037293">
    <property type="entry name" value="Gal_Oxidase_central_sf"/>
</dbReference>
<proteinExistence type="predicted"/>
<accession>A0A250J6F9</accession>
<evidence type="ECO:0000256" key="7">
    <source>
        <dbReference type="SAM" id="MobiDB-lite"/>
    </source>
</evidence>
<dbReference type="PRINTS" id="PR01021">
    <property type="entry name" value="OMPADOMAIN"/>
</dbReference>
<organism evidence="10 11">
    <name type="scientific">Cystobacter fuscus</name>
    <dbReference type="NCBI Taxonomy" id="43"/>
    <lineage>
        <taxon>Bacteria</taxon>
        <taxon>Pseudomonadati</taxon>
        <taxon>Myxococcota</taxon>
        <taxon>Myxococcia</taxon>
        <taxon>Myxococcales</taxon>
        <taxon>Cystobacterineae</taxon>
        <taxon>Archangiaceae</taxon>
        <taxon>Cystobacter</taxon>
    </lineage>
</organism>
<evidence type="ECO:0000256" key="3">
    <source>
        <dbReference type="ARBA" id="ARBA00022729"/>
    </source>
</evidence>
<dbReference type="InterPro" id="IPR006664">
    <property type="entry name" value="OMP_bac"/>
</dbReference>
<keyword evidence="4" id="KW-0677">Repeat</keyword>
<evidence type="ECO:0000259" key="8">
    <source>
        <dbReference type="PROSITE" id="PS50825"/>
    </source>
</evidence>
<evidence type="ECO:0000256" key="2">
    <source>
        <dbReference type="ARBA" id="ARBA00022441"/>
    </source>
</evidence>
<dbReference type="Pfam" id="PF01344">
    <property type="entry name" value="Kelch_1"/>
    <property type="match status" value="3"/>
</dbReference>
<dbReference type="GO" id="GO:0007155">
    <property type="term" value="P:cell adhesion"/>
    <property type="evidence" value="ECO:0007669"/>
    <property type="project" value="InterPro"/>
</dbReference>
<comment type="subcellular location">
    <subcellularLocation>
        <location evidence="1">Membrane</location>
    </subcellularLocation>
</comment>
<gene>
    <name evidence="10" type="ORF">CYFUS_004963</name>
</gene>
<evidence type="ECO:0000259" key="9">
    <source>
        <dbReference type="PROSITE" id="PS51123"/>
    </source>
</evidence>
<feature type="compositionally biased region" description="Acidic residues" evidence="7">
    <location>
        <begin position="1490"/>
        <end position="1500"/>
    </location>
</feature>
<evidence type="ECO:0000313" key="11">
    <source>
        <dbReference type="Proteomes" id="UP000217257"/>
    </source>
</evidence>
<feature type="region of interest" description="Disordered" evidence="7">
    <location>
        <begin position="1627"/>
        <end position="1659"/>
    </location>
</feature>
<evidence type="ECO:0000256" key="6">
    <source>
        <dbReference type="PROSITE-ProRule" id="PRU00473"/>
    </source>
</evidence>
<feature type="compositionally biased region" description="Basic and acidic residues" evidence="7">
    <location>
        <begin position="1650"/>
        <end position="1659"/>
    </location>
</feature>
<dbReference type="Gene3D" id="4.10.1080.10">
    <property type="entry name" value="TSP type-3 repeat"/>
    <property type="match status" value="1"/>
</dbReference>
<dbReference type="InterPro" id="IPR006690">
    <property type="entry name" value="OMPA-like_CS"/>
</dbReference>
<dbReference type="GO" id="GO:0009279">
    <property type="term" value="C:cell outer membrane"/>
    <property type="evidence" value="ECO:0007669"/>
    <property type="project" value="InterPro"/>
</dbReference>
<dbReference type="PROSITE" id="PS51257">
    <property type="entry name" value="PROKAR_LIPOPROTEIN"/>
    <property type="match status" value="1"/>
</dbReference>
<dbReference type="GO" id="GO:0005509">
    <property type="term" value="F:calcium ion binding"/>
    <property type="evidence" value="ECO:0007669"/>
    <property type="project" value="InterPro"/>
</dbReference>
<dbReference type="PROSITE" id="PS01068">
    <property type="entry name" value="OMPA_1"/>
    <property type="match status" value="1"/>
</dbReference>
<dbReference type="PANTHER" id="PTHR46344">
    <property type="entry name" value="OS02G0202900 PROTEIN"/>
    <property type="match status" value="1"/>
</dbReference>
<dbReference type="InterPro" id="IPR028974">
    <property type="entry name" value="TSP_type-3_rpt"/>
</dbReference>
<dbReference type="InterPro" id="IPR015915">
    <property type="entry name" value="Kelch-typ_b-propeller"/>
</dbReference>
<dbReference type="InterPro" id="IPR036737">
    <property type="entry name" value="OmpA-like_sf"/>
</dbReference>
<dbReference type="SUPFAM" id="SSF117281">
    <property type="entry name" value="Kelch motif"/>
    <property type="match status" value="3"/>
</dbReference>
<dbReference type="InterPro" id="IPR006652">
    <property type="entry name" value="Kelch_1"/>
</dbReference>
<dbReference type="SUPFAM" id="SSF103088">
    <property type="entry name" value="OmpA-like"/>
    <property type="match status" value="1"/>
</dbReference>
<feature type="compositionally biased region" description="Basic and acidic residues" evidence="7">
    <location>
        <begin position="1530"/>
        <end position="1540"/>
    </location>
</feature>
<dbReference type="SMART" id="SM00612">
    <property type="entry name" value="Kelch"/>
    <property type="match status" value="12"/>
</dbReference>
<dbReference type="InterPro" id="IPR017756">
    <property type="entry name" value="TM_Gly-Cys-Arg_CS"/>
</dbReference>
<feature type="domain" description="HYR" evidence="8">
    <location>
        <begin position="984"/>
        <end position="1064"/>
    </location>
</feature>
<name>A0A250J6F9_9BACT</name>
<dbReference type="Pfam" id="PF17963">
    <property type="entry name" value="Big_9"/>
    <property type="match status" value="1"/>
</dbReference>
<dbReference type="SUPFAM" id="SSF103647">
    <property type="entry name" value="TSP type-3 repeat"/>
    <property type="match status" value="1"/>
</dbReference>
<dbReference type="Pfam" id="PF02494">
    <property type="entry name" value="HYR"/>
    <property type="match status" value="2"/>
</dbReference>
<protein>
    <submittedName>
        <fullName evidence="10">WD-40 repeat protein</fullName>
    </submittedName>
</protein>
<dbReference type="NCBIfam" id="TIGR03382">
    <property type="entry name" value="GC_trans_RRR"/>
    <property type="match status" value="1"/>
</dbReference>
<dbReference type="InterPro" id="IPR003410">
    <property type="entry name" value="HYR_dom"/>
</dbReference>
<dbReference type="PROSITE" id="PS51123">
    <property type="entry name" value="OMPA_2"/>
    <property type="match status" value="1"/>
</dbReference>
<dbReference type="Gene3D" id="2.130.10.80">
    <property type="entry name" value="Galactose oxidase/kelch, beta-propeller"/>
    <property type="match status" value="8"/>
</dbReference>
<feature type="domain" description="OmpA-like" evidence="9">
    <location>
        <begin position="1543"/>
        <end position="1659"/>
    </location>
</feature>
<evidence type="ECO:0000256" key="5">
    <source>
        <dbReference type="ARBA" id="ARBA00023136"/>
    </source>
</evidence>
<dbReference type="Pfam" id="PF02412">
    <property type="entry name" value="TSP_3"/>
    <property type="match status" value="3"/>
</dbReference>
<feature type="domain" description="HYR" evidence="8">
    <location>
        <begin position="903"/>
        <end position="983"/>
    </location>
</feature>
<evidence type="ECO:0000313" key="10">
    <source>
        <dbReference type="EMBL" id="ATB39519.1"/>
    </source>
</evidence>
<dbReference type="InterPro" id="IPR003367">
    <property type="entry name" value="Thrombospondin_3-like_rpt"/>
</dbReference>
<dbReference type="Proteomes" id="UP000217257">
    <property type="component" value="Chromosome"/>
</dbReference>
<dbReference type="Gene3D" id="3.30.1330.60">
    <property type="entry name" value="OmpA-like domain"/>
    <property type="match status" value="1"/>
</dbReference>
<dbReference type="EMBL" id="CP022098">
    <property type="protein sequence ID" value="ATB39519.1"/>
    <property type="molecule type" value="Genomic_DNA"/>
</dbReference>
<dbReference type="PANTHER" id="PTHR46344:SF27">
    <property type="entry name" value="KELCH REPEAT SUPERFAMILY PROTEIN"/>
    <property type="match status" value="1"/>
</dbReference>
<dbReference type="Pfam" id="PF00691">
    <property type="entry name" value="OmpA"/>
    <property type="match status" value="1"/>
</dbReference>
<dbReference type="CDD" id="cd07185">
    <property type="entry name" value="OmpA_C-like"/>
    <property type="match status" value="1"/>
</dbReference>
<dbReference type="InterPro" id="IPR006665">
    <property type="entry name" value="OmpA-like"/>
</dbReference>
<keyword evidence="5 6" id="KW-0472">Membrane</keyword>
<dbReference type="KEGG" id="cfus:CYFUS_004963"/>
<reference evidence="10 11" key="1">
    <citation type="submission" date="2017-06" db="EMBL/GenBank/DDBJ databases">
        <title>Sequencing and comparative analysis of myxobacterial genomes.</title>
        <authorList>
            <person name="Rupp O."/>
            <person name="Goesmann A."/>
            <person name="Sogaard-Andersen L."/>
        </authorList>
    </citation>
    <scope>NUCLEOTIDE SEQUENCE [LARGE SCALE GENOMIC DNA]</scope>
    <source>
        <strain evidence="10 11">DSM 52655</strain>
    </source>
</reference>
<keyword evidence="2" id="KW-0880">Kelch repeat</keyword>